<keyword evidence="9" id="KW-0812">Transmembrane</keyword>
<sequence>MEDGGRALCCNRHMNRELRAHLHSTGYVVFAALTLLAGWYERAGFLPWESWGLEPAPWWHGLTLAAMAGALAAKVRWPTLALLCGAGVVLADLSFGLSIGVVLCLTDLIYNQVLRASPAQVRRVRVGSLTVTAALVALTAVVDAGLSPLNALLLCVGVLFVPLWWASEVRQGYPAMQDRALKERLAAEREPALVAEYERRRQGSIEAERRRMARELHDVVSAQVASIALTSGGVLHAEPESARDRKALETIRATSVEALEELRQMVRVLRGEEDGGAGELLTEVTWEQVLARGRASGLSIDVDGAPPALPPAPRAVLLRVLQESLANAAKHGDGAARVELSSGRGALTLRVASPLPADGTEGGLAATLSGGTGLAAMQERVQLVGGRLRTEEEAGRWLVEAVLPMKPGQP</sequence>
<evidence type="ECO:0000259" key="10">
    <source>
        <dbReference type="Pfam" id="PF07730"/>
    </source>
</evidence>
<dbReference type="GO" id="GO:0000155">
    <property type="term" value="F:phosphorelay sensor kinase activity"/>
    <property type="evidence" value="ECO:0007669"/>
    <property type="project" value="InterPro"/>
</dbReference>
<accession>A0A3N2BAQ3</accession>
<dbReference type="InterPro" id="IPR011712">
    <property type="entry name" value="Sig_transdc_His_kin_sub3_dim/P"/>
</dbReference>
<keyword evidence="9" id="KW-0472">Membrane</keyword>
<keyword evidence="6 11" id="KW-0418">Kinase</keyword>
<feature type="domain" description="Signal transduction histidine kinase subgroup 3 dimerisation and phosphoacceptor" evidence="10">
    <location>
        <begin position="208"/>
        <end position="272"/>
    </location>
</feature>
<feature type="transmembrane region" description="Helical" evidence="9">
    <location>
        <begin position="20"/>
        <end position="40"/>
    </location>
</feature>
<feature type="transmembrane region" description="Helical" evidence="9">
    <location>
        <begin position="149"/>
        <end position="167"/>
    </location>
</feature>
<evidence type="ECO:0000256" key="2">
    <source>
        <dbReference type="ARBA" id="ARBA00012438"/>
    </source>
</evidence>
<dbReference type="Gene3D" id="1.20.5.1930">
    <property type="match status" value="1"/>
</dbReference>
<dbReference type="Proteomes" id="UP000280668">
    <property type="component" value="Unassembled WGS sequence"/>
</dbReference>
<dbReference type="AlphaFoldDB" id="A0A3N2BAQ3"/>
<evidence type="ECO:0000256" key="9">
    <source>
        <dbReference type="SAM" id="Phobius"/>
    </source>
</evidence>
<comment type="catalytic activity">
    <reaction evidence="1">
        <text>ATP + protein L-histidine = ADP + protein N-phospho-L-histidine.</text>
        <dbReference type="EC" id="2.7.13.3"/>
    </reaction>
</comment>
<dbReference type="Gene3D" id="3.30.565.10">
    <property type="entry name" value="Histidine kinase-like ATPase, C-terminal domain"/>
    <property type="match status" value="1"/>
</dbReference>
<evidence type="ECO:0000256" key="5">
    <source>
        <dbReference type="ARBA" id="ARBA00022741"/>
    </source>
</evidence>
<feature type="transmembrane region" description="Helical" evidence="9">
    <location>
        <begin position="80"/>
        <end position="103"/>
    </location>
</feature>
<dbReference type="Pfam" id="PF07730">
    <property type="entry name" value="HisKA_3"/>
    <property type="match status" value="1"/>
</dbReference>
<keyword evidence="3" id="KW-0597">Phosphoprotein</keyword>
<evidence type="ECO:0000256" key="7">
    <source>
        <dbReference type="ARBA" id="ARBA00022840"/>
    </source>
</evidence>
<dbReference type="GO" id="GO:0046983">
    <property type="term" value="F:protein dimerization activity"/>
    <property type="evidence" value="ECO:0007669"/>
    <property type="project" value="InterPro"/>
</dbReference>
<dbReference type="GO" id="GO:0005524">
    <property type="term" value="F:ATP binding"/>
    <property type="evidence" value="ECO:0007669"/>
    <property type="project" value="UniProtKB-KW"/>
</dbReference>
<proteinExistence type="predicted"/>
<keyword evidence="5" id="KW-0547">Nucleotide-binding</keyword>
<name>A0A3N2BAQ3_9MICO</name>
<dbReference type="PANTHER" id="PTHR24421:SF10">
    <property type="entry name" value="NITRATE_NITRITE SENSOR PROTEIN NARQ"/>
    <property type="match status" value="1"/>
</dbReference>
<evidence type="ECO:0000313" key="12">
    <source>
        <dbReference type="Proteomes" id="UP000280668"/>
    </source>
</evidence>
<dbReference type="SUPFAM" id="SSF55874">
    <property type="entry name" value="ATPase domain of HSP90 chaperone/DNA topoisomerase II/histidine kinase"/>
    <property type="match status" value="1"/>
</dbReference>
<dbReference type="GO" id="GO:0016020">
    <property type="term" value="C:membrane"/>
    <property type="evidence" value="ECO:0007669"/>
    <property type="project" value="InterPro"/>
</dbReference>
<organism evidence="11 12">
    <name type="scientific">Bogoriella caseilytica</name>
    <dbReference type="NCBI Taxonomy" id="56055"/>
    <lineage>
        <taxon>Bacteria</taxon>
        <taxon>Bacillati</taxon>
        <taxon>Actinomycetota</taxon>
        <taxon>Actinomycetes</taxon>
        <taxon>Micrococcales</taxon>
        <taxon>Bogoriellaceae</taxon>
        <taxon>Bogoriella</taxon>
    </lineage>
</organism>
<dbReference type="EC" id="2.7.13.3" evidence="2"/>
<evidence type="ECO:0000256" key="3">
    <source>
        <dbReference type="ARBA" id="ARBA00022553"/>
    </source>
</evidence>
<dbReference type="InterPro" id="IPR050482">
    <property type="entry name" value="Sensor_HK_TwoCompSys"/>
</dbReference>
<keyword evidence="4" id="KW-0808">Transferase</keyword>
<dbReference type="InterPro" id="IPR036890">
    <property type="entry name" value="HATPase_C_sf"/>
</dbReference>
<dbReference type="CDD" id="cd16917">
    <property type="entry name" value="HATPase_UhpB-NarQ-NarX-like"/>
    <property type="match status" value="1"/>
</dbReference>
<keyword evidence="9" id="KW-1133">Transmembrane helix</keyword>
<feature type="transmembrane region" description="Helical" evidence="9">
    <location>
        <begin position="56"/>
        <end position="73"/>
    </location>
</feature>
<gene>
    <name evidence="11" type="ORF">EDD31_0707</name>
</gene>
<evidence type="ECO:0000256" key="4">
    <source>
        <dbReference type="ARBA" id="ARBA00022679"/>
    </source>
</evidence>
<keyword evidence="12" id="KW-1185">Reference proteome</keyword>
<comment type="caution">
    <text evidence="11">The sequence shown here is derived from an EMBL/GenBank/DDBJ whole genome shotgun (WGS) entry which is preliminary data.</text>
</comment>
<evidence type="ECO:0000313" key="11">
    <source>
        <dbReference type="EMBL" id="ROR72356.1"/>
    </source>
</evidence>
<dbReference type="PANTHER" id="PTHR24421">
    <property type="entry name" value="NITRATE/NITRITE SENSOR PROTEIN NARX-RELATED"/>
    <property type="match status" value="1"/>
</dbReference>
<reference evidence="11 12" key="1">
    <citation type="submission" date="2018-11" db="EMBL/GenBank/DDBJ databases">
        <title>Sequencing the genomes of 1000 actinobacteria strains.</title>
        <authorList>
            <person name="Klenk H.-P."/>
        </authorList>
    </citation>
    <scope>NUCLEOTIDE SEQUENCE [LARGE SCALE GENOMIC DNA]</scope>
    <source>
        <strain evidence="11 12">DSM 11294</strain>
    </source>
</reference>
<keyword evidence="7" id="KW-0067">ATP-binding</keyword>
<evidence type="ECO:0000256" key="8">
    <source>
        <dbReference type="ARBA" id="ARBA00023012"/>
    </source>
</evidence>
<evidence type="ECO:0000256" key="1">
    <source>
        <dbReference type="ARBA" id="ARBA00000085"/>
    </source>
</evidence>
<protein>
    <recommendedName>
        <fullName evidence="2">histidine kinase</fullName>
        <ecNumber evidence="2">2.7.13.3</ecNumber>
    </recommendedName>
</protein>
<keyword evidence="8" id="KW-0902">Two-component regulatory system</keyword>
<dbReference type="EMBL" id="RKHK01000001">
    <property type="protein sequence ID" value="ROR72356.1"/>
    <property type="molecule type" value="Genomic_DNA"/>
</dbReference>
<evidence type="ECO:0000256" key="6">
    <source>
        <dbReference type="ARBA" id="ARBA00022777"/>
    </source>
</evidence>